<protein>
    <submittedName>
        <fullName evidence="1">Uncharacterized protein</fullName>
    </submittedName>
</protein>
<dbReference type="Proteomes" id="UP000053263">
    <property type="component" value="Unassembled WGS sequence"/>
</dbReference>
<gene>
    <name evidence="1" type="ORF">PLICRDRAFT_79810</name>
</gene>
<dbReference type="AlphaFoldDB" id="A0A0C9SKB4"/>
<sequence length="118" mass="13508">RFRQVPTFGRDTIRRFTNNASAMKKLAGRDFEDLLQCAMPVFEGLLPAPHDAIVQDLLFSLATWHAYAKLRLHTDTTLDHFDDATTSLGTILRKFVRETCEAFNTKELPQEEAARGRR</sequence>
<feature type="non-terminal residue" evidence="1">
    <location>
        <position position="118"/>
    </location>
</feature>
<accession>A0A0C9SKB4</accession>
<dbReference type="HOGENOM" id="CLU_173717_0_0_1"/>
<organism evidence="1 2">
    <name type="scientific">Plicaturopsis crispa FD-325 SS-3</name>
    <dbReference type="NCBI Taxonomy" id="944288"/>
    <lineage>
        <taxon>Eukaryota</taxon>
        <taxon>Fungi</taxon>
        <taxon>Dikarya</taxon>
        <taxon>Basidiomycota</taxon>
        <taxon>Agaricomycotina</taxon>
        <taxon>Agaricomycetes</taxon>
        <taxon>Agaricomycetidae</taxon>
        <taxon>Amylocorticiales</taxon>
        <taxon>Amylocorticiaceae</taxon>
        <taxon>Plicatura</taxon>
        <taxon>Plicaturopsis crispa</taxon>
    </lineage>
</organism>
<evidence type="ECO:0000313" key="1">
    <source>
        <dbReference type="EMBL" id="KII83441.1"/>
    </source>
</evidence>
<proteinExistence type="predicted"/>
<keyword evidence="2" id="KW-1185">Reference proteome</keyword>
<dbReference type="EMBL" id="KN832577">
    <property type="protein sequence ID" value="KII83441.1"/>
    <property type="molecule type" value="Genomic_DNA"/>
</dbReference>
<reference evidence="1 2" key="1">
    <citation type="submission" date="2014-06" db="EMBL/GenBank/DDBJ databases">
        <title>Evolutionary Origins and Diversification of the Mycorrhizal Mutualists.</title>
        <authorList>
            <consortium name="DOE Joint Genome Institute"/>
            <consortium name="Mycorrhizal Genomics Consortium"/>
            <person name="Kohler A."/>
            <person name="Kuo A."/>
            <person name="Nagy L.G."/>
            <person name="Floudas D."/>
            <person name="Copeland A."/>
            <person name="Barry K.W."/>
            <person name="Cichocki N."/>
            <person name="Veneault-Fourrey C."/>
            <person name="LaButti K."/>
            <person name="Lindquist E.A."/>
            <person name="Lipzen A."/>
            <person name="Lundell T."/>
            <person name="Morin E."/>
            <person name="Murat C."/>
            <person name="Riley R."/>
            <person name="Ohm R."/>
            <person name="Sun H."/>
            <person name="Tunlid A."/>
            <person name="Henrissat B."/>
            <person name="Grigoriev I.V."/>
            <person name="Hibbett D.S."/>
            <person name="Martin F."/>
        </authorList>
    </citation>
    <scope>NUCLEOTIDE SEQUENCE [LARGE SCALE GENOMIC DNA]</scope>
    <source>
        <strain evidence="1 2">FD-325 SS-3</strain>
    </source>
</reference>
<evidence type="ECO:0000313" key="2">
    <source>
        <dbReference type="Proteomes" id="UP000053263"/>
    </source>
</evidence>
<feature type="non-terminal residue" evidence="1">
    <location>
        <position position="1"/>
    </location>
</feature>
<dbReference type="OrthoDB" id="2687259at2759"/>
<name>A0A0C9SKB4_PLICR</name>